<keyword evidence="2" id="KW-0285">Flavoprotein</keyword>
<evidence type="ECO:0000313" key="6">
    <source>
        <dbReference type="Proteomes" id="UP001156614"/>
    </source>
</evidence>
<dbReference type="PANTHER" id="PTHR48105">
    <property type="entry name" value="THIOREDOXIN REDUCTASE 1-RELATED-RELATED"/>
    <property type="match status" value="1"/>
</dbReference>
<dbReference type="InterPro" id="IPR050097">
    <property type="entry name" value="Ferredoxin-NADP_redctase_2"/>
</dbReference>
<dbReference type="PRINTS" id="PR00469">
    <property type="entry name" value="PNDRDTASEII"/>
</dbReference>
<protein>
    <recommendedName>
        <fullName evidence="1">Thioredoxin reductase</fullName>
    </recommendedName>
</protein>
<dbReference type="Gene3D" id="3.50.50.60">
    <property type="entry name" value="FAD/NAD(P)-binding domain"/>
    <property type="match status" value="2"/>
</dbReference>
<dbReference type="EMBL" id="BSNU01000009">
    <property type="protein sequence ID" value="GLQ64161.1"/>
    <property type="molecule type" value="Genomic_DNA"/>
</dbReference>
<name>A0AAV5NIP1_9PROT</name>
<keyword evidence="6" id="KW-1185">Reference proteome</keyword>
<feature type="domain" description="FAD/NAD(P)-binding" evidence="4">
    <location>
        <begin position="2"/>
        <end position="137"/>
    </location>
</feature>
<dbReference type="SUPFAM" id="SSF51905">
    <property type="entry name" value="FAD/NAD(P)-binding domain"/>
    <property type="match status" value="1"/>
</dbReference>
<dbReference type="Pfam" id="PF07992">
    <property type="entry name" value="Pyr_redox_2"/>
    <property type="match status" value="2"/>
</dbReference>
<organism evidence="5 6">
    <name type="scientific">Gluconobacter cerinus</name>
    <dbReference type="NCBI Taxonomy" id="38307"/>
    <lineage>
        <taxon>Bacteria</taxon>
        <taxon>Pseudomonadati</taxon>
        <taxon>Pseudomonadota</taxon>
        <taxon>Alphaproteobacteria</taxon>
        <taxon>Acetobacterales</taxon>
        <taxon>Acetobacteraceae</taxon>
        <taxon>Gluconobacter</taxon>
    </lineage>
</organism>
<keyword evidence="3" id="KW-0560">Oxidoreductase</keyword>
<evidence type="ECO:0000256" key="3">
    <source>
        <dbReference type="ARBA" id="ARBA00023002"/>
    </source>
</evidence>
<evidence type="ECO:0000259" key="4">
    <source>
        <dbReference type="Pfam" id="PF07992"/>
    </source>
</evidence>
<evidence type="ECO:0000256" key="1">
    <source>
        <dbReference type="ARBA" id="ARBA00018719"/>
    </source>
</evidence>
<dbReference type="RefSeq" id="WP_099213497.1">
    <property type="nucleotide sequence ID" value="NZ_BEWM01000010.1"/>
</dbReference>
<evidence type="ECO:0000313" key="5">
    <source>
        <dbReference type="EMBL" id="GLQ64161.1"/>
    </source>
</evidence>
<dbReference type="Proteomes" id="UP001156614">
    <property type="component" value="Unassembled WGS sequence"/>
</dbReference>
<dbReference type="InterPro" id="IPR023753">
    <property type="entry name" value="FAD/NAD-binding_dom"/>
</dbReference>
<feature type="domain" description="FAD/NAD(P)-binding" evidence="4">
    <location>
        <begin position="183"/>
        <end position="283"/>
    </location>
</feature>
<sequence length="297" mass="31509">MYDVIVIGGSFAGQAAAIQLARARMSVLLIDAGLPRNRFADASHGFLGQDGKAPNTIMREATAQLRRYPTAQILQNDAQKVARNGKTFTVYLANRAKFQAKRLILATGVSDTLPDIPGVAERWGKTVLHCPYCHGYEVRNHQLGIIATNPMSVHQATLIPDWGPTTYFTQGIYEPDPEQAMLLSKRGVVIERTPIISFIGDAPGLDAVKLADGRLIEVAAVFTVPKTRPASPIAEDLGCILENGPTGPFIKVDTWGATSVSGVYAAGDAASPMHNATVAAASGVLAGIAAHQSLARA</sequence>
<proteinExistence type="predicted"/>
<reference evidence="6" key="1">
    <citation type="journal article" date="2019" name="Int. J. Syst. Evol. Microbiol.">
        <title>The Global Catalogue of Microorganisms (GCM) 10K type strain sequencing project: providing services to taxonomists for standard genome sequencing and annotation.</title>
        <authorList>
            <consortium name="The Broad Institute Genomics Platform"/>
            <consortium name="The Broad Institute Genome Sequencing Center for Infectious Disease"/>
            <person name="Wu L."/>
            <person name="Ma J."/>
        </authorList>
    </citation>
    <scope>NUCLEOTIDE SEQUENCE [LARGE SCALE GENOMIC DNA]</scope>
    <source>
        <strain evidence="6">NBRC 3267</strain>
    </source>
</reference>
<comment type="caution">
    <text evidence="5">The sequence shown here is derived from an EMBL/GenBank/DDBJ whole genome shotgun (WGS) entry which is preliminary data.</text>
</comment>
<dbReference type="InterPro" id="IPR036188">
    <property type="entry name" value="FAD/NAD-bd_sf"/>
</dbReference>
<gene>
    <name evidence="5" type="ORF">GCM10007867_30070</name>
</gene>
<dbReference type="AlphaFoldDB" id="A0AAV5NIP1"/>
<accession>A0AAV5NIP1</accession>
<evidence type="ECO:0000256" key="2">
    <source>
        <dbReference type="ARBA" id="ARBA00022630"/>
    </source>
</evidence>
<dbReference type="GO" id="GO:0016491">
    <property type="term" value="F:oxidoreductase activity"/>
    <property type="evidence" value="ECO:0007669"/>
    <property type="project" value="UniProtKB-KW"/>
</dbReference>
<dbReference type="PRINTS" id="PR00368">
    <property type="entry name" value="FADPNR"/>
</dbReference>